<comment type="caution">
    <text evidence="1">The sequence shown here is derived from an EMBL/GenBank/DDBJ whole genome shotgun (WGS) entry which is preliminary data.</text>
</comment>
<organism evidence="1 2">
    <name type="scientific">Diphasiastrum complanatum</name>
    <name type="common">Issler's clubmoss</name>
    <name type="synonym">Lycopodium complanatum</name>
    <dbReference type="NCBI Taxonomy" id="34168"/>
    <lineage>
        <taxon>Eukaryota</taxon>
        <taxon>Viridiplantae</taxon>
        <taxon>Streptophyta</taxon>
        <taxon>Embryophyta</taxon>
        <taxon>Tracheophyta</taxon>
        <taxon>Lycopodiopsida</taxon>
        <taxon>Lycopodiales</taxon>
        <taxon>Lycopodiaceae</taxon>
        <taxon>Lycopodioideae</taxon>
        <taxon>Diphasiastrum</taxon>
    </lineage>
</organism>
<protein>
    <submittedName>
        <fullName evidence="1">Uncharacterized protein</fullName>
    </submittedName>
</protein>
<proteinExistence type="predicted"/>
<dbReference type="Proteomes" id="UP001162992">
    <property type="component" value="Chromosome 10"/>
</dbReference>
<sequence length="179" mass="20052">MDHCGFIAHGSSRLHCSGLLLRGYQEGKAGKKENFVMAGRFSSIQISYLSDPLSKLTSTHIGCLWVFSKLLLPLLNICDGVRSNPKHSGHRNFPCSGTQSVHCHMSSDNVDLHHDKLISHTVFTLGIEGVFGIFAIMSLLFWIFVFLKVPETKGMPLEVISNFLCNVGRKRWKLTITRH</sequence>
<evidence type="ECO:0000313" key="2">
    <source>
        <dbReference type="Proteomes" id="UP001162992"/>
    </source>
</evidence>
<name>A0ACC2CF77_DIPCM</name>
<keyword evidence="2" id="KW-1185">Reference proteome</keyword>
<accession>A0ACC2CF77</accession>
<dbReference type="EMBL" id="CM055101">
    <property type="protein sequence ID" value="KAJ7540673.1"/>
    <property type="molecule type" value="Genomic_DNA"/>
</dbReference>
<gene>
    <name evidence="1" type="ORF">O6H91_10G026000</name>
</gene>
<evidence type="ECO:0000313" key="1">
    <source>
        <dbReference type="EMBL" id="KAJ7540673.1"/>
    </source>
</evidence>
<reference evidence="2" key="1">
    <citation type="journal article" date="2024" name="Proc. Natl. Acad. Sci. U.S.A.">
        <title>Extraordinary preservation of gene collinearity over three hundred million years revealed in homosporous lycophytes.</title>
        <authorList>
            <person name="Li C."/>
            <person name="Wickell D."/>
            <person name="Kuo L.Y."/>
            <person name="Chen X."/>
            <person name="Nie B."/>
            <person name="Liao X."/>
            <person name="Peng D."/>
            <person name="Ji J."/>
            <person name="Jenkins J."/>
            <person name="Williams M."/>
            <person name="Shu S."/>
            <person name="Plott C."/>
            <person name="Barry K."/>
            <person name="Rajasekar S."/>
            <person name="Grimwood J."/>
            <person name="Han X."/>
            <person name="Sun S."/>
            <person name="Hou Z."/>
            <person name="He W."/>
            <person name="Dai G."/>
            <person name="Sun C."/>
            <person name="Schmutz J."/>
            <person name="Leebens-Mack J.H."/>
            <person name="Li F.W."/>
            <person name="Wang L."/>
        </authorList>
    </citation>
    <scope>NUCLEOTIDE SEQUENCE [LARGE SCALE GENOMIC DNA]</scope>
    <source>
        <strain evidence="2">cv. PW_Plant_1</strain>
    </source>
</reference>